<evidence type="ECO:0000256" key="4">
    <source>
        <dbReference type="SAM" id="SignalP"/>
    </source>
</evidence>
<sequence length="133" mass="14350">MTSINRLASLSLAATASAFAVAACTHIAGPQQAPVATDWRTYGVNLEGDRFSLLTQIDRSNVTQLREVWRFETGAGGIQTSPLMIGGLLYTITPQQDVVALDAATGKPVWTWDAPEPAEQQVRGLSYWESNGQ</sequence>
<dbReference type="SUPFAM" id="SSF50998">
    <property type="entry name" value="Quinoprotein alcohol dehydrogenase-like"/>
    <property type="match status" value="1"/>
</dbReference>
<dbReference type="GO" id="GO:0016491">
    <property type="term" value="F:oxidoreductase activity"/>
    <property type="evidence" value="ECO:0007669"/>
    <property type="project" value="UniProtKB-KW"/>
</dbReference>
<feature type="chain" id="PRO_5026673961" description="Pyrrolo-quinoline quinone repeat domain-containing protein" evidence="4">
    <location>
        <begin position="23"/>
        <end position="133"/>
    </location>
</feature>
<keyword evidence="3" id="KW-0560">Oxidoreductase</keyword>
<dbReference type="PROSITE" id="PS51257">
    <property type="entry name" value="PROKAR_LIPOPROTEIN"/>
    <property type="match status" value="1"/>
</dbReference>
<gene>
    <name evidence="6" type="ORF">AVDCRST_MAG91-813</name>
</gene>
<comment type="cofactor">
    <cofactor evidence="1">
        <name>pyrroloquinoline quinone</name>
        <dbReference type="ChEBI" id="CHEBI:58442"/>
    </cofactor>
</comment>
<comment type="similarity">
    <text evidence="2">Belongs to the bacterial PQQ dehydrogenase family.</text>
</comment>
<evidence type="ECO:0000256" key="2">
    <source>
        <dbReference type="ARBA" id="ARBA00008156"/>
    </source>
</evidence>
<dbReference type="PANTHER" id="PTHR32303:SF4">
    <property type="entry name" value="QUINOPROTEIN GLUCOSE DEHYDROGENASE"/>
    <property type="match status" value="1"/>
</dbReference>
<dbReference type="EMBL" id="CADCVX010000188">
    <property type="protein sequence ID" value="CAA9496533.1"/>
    <property type="molecule type" value="Genomic_DNA"/>
</dbReference>
<evidence type="ECO:0000256" key="3">
    <source>
        <dbReference type="ARBA" id="ARBA00023002"/>
    </source>
</evidence>
<accession>A0A6J4SDJ6</accession>
<name>A0A6J4SDJ6_9SPHN</name>
<keyword evidence="4" id="KW-0732">Signal</keyword>
<proteinExistence type="inferred from homology"/>
<protein>
    <recommendedName>
        <fullName evidence="5">Pyrrolo-quinoline quinone repeat domain-containing protein</fullName>
    </recommendedName>
</protein>
<dbReference type="InterPro" id="IPR011047">
    <property type="entry name" value="Quinoprotein_ADH-like_sf"/>
</dbReference>
<evidence type="ECO:0000259" key="5">
    <source>
        <dbReference type="Pfam" id="PF01011"/>
    </source>
</evidence>
<dbReference type="PANTHER" id="PTHR32303">
    <property type="entry name" value="QUINOPROTEIN ALCOHOL DEHYDROGENASE (CYTOCHROME C)"/>
    <property type="match status" value="1"/>
</dbReference>
<reference evidence="6" key="1">
    <citation type="submission" date="2020-02" db="EMBL/GenBank/DDBJ databases">
        <authorList>
            <person name="Meier V. D."/>
        </authorList>
    </citation>
    <scope>NUCLEOTIDE SEQUENCE</scope>
    <source>
        <strain evidence="6">AVDCRST_MAG91</strain>
    </source>
</reference>
<evidence type="ECO:0000256" key="1">
    <source>
        <dbReference type="ARBA" id="ARBA00001931"/>
    </source>
</evidence>
<evidence type="ECO:0000313" key="6">
    <source>
        <dbReference type="EMBL" id="CAA9496533.1"/>
    </source>
</evidence>
<dbReference type="Pfam" id="PF01011">
    <property type="entry name" value="PQQ"/>
    <property type="match status" value="1"/>
</dbReference>
<feature type="signal peptide" evidence="4">
    <location>
        <begin position="1"/>
        <end position="22"/>
    </location>
</feature>
<dbReference type="AlphaFoldDB" id="A0A6J4SDJ6"/>
<dbReference type="InterPro" id="IPR002372">
    <property type="entry name" value="PQQ_rpt_dom"/>
</dbReference>
<organism evidence="6">
    <name type="scientific">uncultured Sphingomonadaceae bacterium</name>
    <dbReference type="NCBI Taxonomy" id="169976"/>
    <lineage>
        <taxon>Bacteria</taxon>
        <taxon>Pseudomonadati</taxon>
        <taxon>Pseudomonadota</taxon>
        <taxon>Alphaproteobacteria</taxon>
        <taxon>Sphingomonadales</taxon>
        <taxon>Sphingomonadaceae</taxon>
        <taxon>environmental samples</taxon>
    </lineage>
</organism>
<feature type="non-terminal residue" evidence="6">
    <location>
        <position position="133"/>
    </location>
</feature>
<dbReference type="Gene3D" id="2.140.10.10">
    <property type="entry name" value="Quinoprotein alcohol dehydrogenase-like superfamily"/>
    <property type="match status" value="1"/>
</dbReference>
<feature type="domain" description="Pyrrolo-quinoline quinone repeat" evidence="5">
    <location>
        <begin position="39"/>
        <end position="131"/>
    </location>
</feature>